<evidence type="ECO:0000313" key="5">
    <source>
        <dbReference type="Proteomes" id="UP001618531"/>
    </source>
</evidence>
<gene>
    <name evidence="4" type="ORF">ACINKY_21315</name>
</gene>
<proteinExistence type="inferred from homology"/>
<reference evidence="4 5" key="1">
    <citation type="submission" date="2024-11" db="EMBL/GenBank/DDBJ databases">
        <title>Identification and Characterization of a Novel Fosfomycin Bacillithiol Transferase FosB8 in Paenibacillus illinoisensis.</title>
        <authorList>
            <person name="Lu W."/>
        </authorList>
    </citation>
    <scope>NUCLEOTIDE SEQUENCE [LARGE SCALE GENOMIC DNA]</scope>
    <source>
        <strain evidence="4 5">WP77</strain>
    </source>
</reference>
<comment type="caution">
    <text evidence="4">The sequence shown here is derived from an EMBL/GenBank/DDBJ whole genome shotgun (WGS) entry which is preliminary data.</text>
</comment>
<feature type="domain" description="Baseplate J-like central" evidence="2">
    <location>
        <begin position="184"/>
        <end position="263"/>
    </location>
</feature>
<dbReference type="PANTHER" id="PTHR37829:SF3">
    <property type="entry name" value="PROTEIN JAYE-RELATED"/>
    <property type="match status" value="1"/>
</dbReference>
<sequence length="361" mass="39204">MYDTEEYEYEAILQRMLDDVPDDMDKRPGSVIYDALAPAAAEMAQMYINMSAGDDMYYADTASGEYLSRRTAEFGVNREPATFAVRQATFQDNAGNAMDVPIGSRFFIEDINYVVTEKITTGLFKIRSETAGAIGNAPFGSMLAVDYVNNLSTAVLGELLVPGEDEESDELLRERYFTEINEQPFGGNVADYRQKIRALDGVASVKITPVWQGGGTVKATIMATNYIPPSTALVAQVQEIVDPIPFAGQGIGLAPIGHTVTITGVSWLTINISSTLTLAPETTIGQVQQDIEDAIDAYFLALRQTWETDAPLIIRVAQIEARILTVSGVVDVMGTQLNGSTENLSLTVDQVPQKGTVTLSE</sequence>
<feature type="domain" description="Baseplate J-like C-terminal" evidence="3">
    <location>
        <begin position="270"/>
        <end position="360"/>
    </location>
</feature>
<dbReference type="Pfam" id="PF26079">
    <property type="entry name" value="Baseplate_J_C"/>
    <property type="match status" value="1"/>
</dbReference>
<protein>
    <submittedName>
        <fullName evidence="4">Baseplate J/gp47 family protein</fullName>
    </submittedName>
</protein>
<evidence type="ECO:0000256" key="1">
    <source>
        <dbReference type="ARBA" id="ARBA00038087"/>
    </source>
</evidence>
<dbReference type="EMBL" id="JBIYSL010000005">
    <property type="protein sequence ID" value="MFK0524743.1"/>
    <property type="molecule type" value="Genomic_DNA"/>
</dbReference>
<evidence type="ECO:0000313" key="4">
    <source>
        <dbReference type="EMBL" id="MFK0524743.1"/>
    </source>
</evidence>
<keyword evidence="5" id="KW-1185">Reference proteome</keyword>
<name>A0ABW8HYH4_9BACL</name>
<evidence type="ECO:0000259" key="2">
    <source>
        <dbReference type="Pfam" id="PF26078"/>
    </source>
</evidence>
<dbReference type="RefSeq" id="WP_402877352.1">
    <property type="nucleotide sequence ID" value="NZ_JBIYSL010000005.1"/>
</dbReference>
<accession>A0ABW8HYH4</accession>
<dbReference type="PANTHER" id="PTHR37829">
    <property type="entry name" value="PHAGE-LIKE ELEMENT PBSX PROTEIN XKDT"/>
    <property type="match status" value="1"/>
</dbReference>
<dbReference type="InterPro" id="IPR052399">
    <property type="entry name" value="Phage_Baseplate_Assmbl_Protein"/>
</dbReference>
<dbReference type="Pfam" id="PF26078">
    <property type="entry name" value="Baseplate_J_M"/>
    <property type="match status" value="1"/>
</dbReference>
<comment type="similarity">
    <text evidence="1">Belongs to the Mu gp47/PBSX XkdT family.</text>
</comment>
<evidence type="ECO:0000259" key="3">
    <source>
        <dbReference type="Pfam" id="PF26079"/>
    </source>
</evidence>
<dbReference type="InterPro" id="IPR058531">
    <property type="entry name" value="Baseplate_J_M"/>
</dbReference>
<dbReference type="Proteomes" id="UP001618531">
    <property type="component" value="Unassembled WGS sequence"/>
</dbReference>
<dbReference type="InterPro" id="IPR058530">
    <property type="entry name" value="Baseplate_J-like_C"/>
</dbReference>
<organism evidence="4 5">
    <name type="scientific">Paenibacillus illinoisensis</name>
    <dbReference type="NCBI Taxonomy" id="59845"/>
    <lineage>
        <taxon>Bacteria</taxon>
        <taxon>Bacillati</taxon>
        <taxon>Bacillota</taxon>
        <taxon>Bacilli</taxon>
        <taxon>Bacillales</taxon>
        <taxon>Paenibacillaceae</taxon>
        <taxon>Paenibacillus</taxon>
    </lineage>
</organism>